<feature type="region of interest" description="Disordered" evidence="1">
    <location>
        <begin position="1"/>
        <end position="41"/>
    </location>
</feature>
<organism evidence="2 3">
    <name type="scientific">Pleurostoma richardsiae</name>
    <dbReference type="NCBI Taxonomy" id="41990"/>
    <lineage>
        <taxon>Eukaryota</taxon>
        <taxon>Fungi</taxon>
        <taxon>Dikarya</taxon>
        <taxon>Ascomycota</taxon>
        <taxon>Pezizomycotina</taxon>
        <taxon>Sordariomycetes</taxon>
        <taxon>Sordariomycetidae</taxon>
        <taxon>Calosphaeriales</taxon>
        <taxon>Pleurostomataceae</taxon>
        <taxon>Pleurostoma</taxon>
    </lineage>
</organism>
<reference evidence="2" key="1">
    <citation type="submission" date="2022-07" db="EMBL/GenBank/DDBJ databases">
        <title>Fungi with potential for degradation of polypropylene.</title>
        <authorList>
            <person name="Gostincar C."/>
        </authorList>
    </citation>
    <scope>NUCLEOTIDE SEQUENCE</scope>
    <source>
        <strain evidence="2">EXF-13308</strain>
    </source>
</reference>
<gene>
    <name evidence="2" type="ORF">NKR23_g3209</name>
</gene>
<evidence type="ECO:0000256" key="1">
    <source>
        <dbReference type="SAM" id="MobiDB-lite"/>
    </source>
</evidence>
<sequence>MSSNKVHPHNPKIRISWKRGATTPSVNGRGSGSDPGQPPARRATDIIYQPVWVNGQEMTQVSVRAYNLSWEKLRNWLLRVKYKDYTGLPFEEDNWGLKDRFFFCVPVDTFTEVDKLAIDALRDKSSEAANWVADRRTHSPERRPVT</sequence>
<dbReference type="EMBL" id="JANBVO010000006">
    <property type="protein sequence ID" value="KAJ9151305.1"/>
    <property type="molecule type" value="Genomic_DNA"/>
</dbReference>
<comment type="caution">
    <text evidence="2">The sequence shown here is derived from an EMBL/GenBank/DDBJ whole genome shotgun (WGS) entry which is preliminary data.</text>
</comment>
<name>A0AA38RVB4_9PEZI</name>
<protein>
    <submittedName>
        <fullName evidence="2">Uncharacterized protein</fullName>
    </submittedName>
</protein>
<keyword evidence="3" id="KW-1185">Reference proteome</keyword>
<dbReference type="AlphaFoldDB" id="A0AA38RVB4"/>
<evidence type="ECO:0000313" key="2">
    <source>
        <dbReference type="EMBL" id="KAJ9151305.1"/>
    </source>
</evidence>
<feature type="compositionally biased region" description="Basic residues" evidence="1">
    <location>
        <begin position="1"/>
        <end position="17"/>
    </location>
</feature>
<proteinExistence type="predicted"/>
<dbReference type="Proteomes" id="UP001174694">
    <property type="component" value="Unassembled WGS sequence"/>
</dbReference>
<evidence type="ECO:0000313" key="3">
    <source>
        <dbReference type="Proteomes" id="UP001174694"/>
    </source>
</evidence>
<accession>A0AA38RVB4</accession>